<dbReference type="AlphaFoldDB" id="A0A7T2LN34"/>
<reference evidence="2 3" key="1">
    <citation type="submission" date="2020-11" db="EMBL/GenBank/DDBJ databases">
        <title>Genome seq and assembly of Sphingosinicella sp.</title>
        <authorList>
            <person name="Chhetri G."/>
        </authorList>
    </citation>
    <scope>NUCLEOTIDE SEQUENCE [LARGE SCALE GENOMIC DNA]</scope>
    <source>
        <strain evidence="2 3">UDD2</strain>
    </source>
</reference>
<dbReference type="InterPro" id="IPR002734">
    <property type="entry name" value="RibDG_C"/>
</dbReference>
<dbReference type="Gene3D" id="3.40.430.10">
    <property type="entry name" value="Dihydrofolate Reductase, subunit A"/>
    <property type="match status" value="1"/>
</dbReference>
<dbReference type="EMBL" id="CP065592">
    <property type="protein sequence ID" value="QPQ56199.1"/>
    <property type="molecule type" value="Genomic_DNA"/>
</dbReference>
<evidence type="ECO:0000313" key="2">
    <source>
        <dbReference type="EMBL" id="QPQ56199.1"/>
    </source>
</evidence>
<dbReference type="KEGG" id="sflv:IC614_02295"/>
<dbReference type="Proteomes" id="UP000594873">
    <property type="component" value="Chromosome"/>
</dbReference>
<evidence type="ECO:0000313" key="3">
    <source>
        <dbReference type="Proteomes" id="UP000594873"/>
    </source>
</evidence>
<evidence type="ECO:0000259" key="1">
    <source>
        <dbReference type="Pfam" id="PF01872"/>
    </source>
</evidence>
<dbReference type="GO" id="GO:0009231">
    <property type="term" value="P:riboflavin biosynthetic process"/>
    <property type="evidence" value="ECO:0007669"/>
    <property type="project" value="InterPro"/>
</dbReference>
<dbReference type="PANTHER" id="PTHR38011:SF2">
    <property type="entry name" value="BIFUNCTIONAL DEAMINASE-REDUCTASE DOMAIN PROTEIN"/>
    <property type="match status" value="1"/>
</dbReference>
<name>A0A7T2LN34_9SPHN</name>
<organism evidence="2 3">
    <name type="scientific">Allosphingosinicella flava</name>
    <dbReference type="NCBI Taxonomy" id="2771430"/>
    <lineage>
        <taxon>Bacteria</taxon>
        <taxon>Pseudomonadati</taxon>
        <taxon>Pseudomonadota</taxon>
        <taxon>Alphaproteobacteria</taxon>
        <taxon>Sphingomonadales</taxon>
        <taxon>Sphingomonadaceae</taxon>
        <taxon>Allosphingosinicella</taxon>
    </lineage>
</organism>
<proteinExistence type="predicted"/>
<sequence>MRKVIGAAFISLDGVMQAPGGPDEDTTGGFALGGWLFNSFDEEVGQQIDRLFSGDFDLLLGRRTYDIFAAYWPFVEGEDKALGARFDRAAKYVVTRGDQPLPWQNSHRVPDMSALAELKRGDGPDLIIQGSSTLYPQLLKAGLIDRLTVMTFPVVLGSGKRLFGDGTPPLSMRMIDHEVTGGGTVIATYEPDGGVKPGSFQAIPPTAAELERRHRMKEGLW</sequence>
<keyword evidence="3" id="KW-1185">Reference proteome</keyword>
<dbReference type="GO" id="GO:0008703">
    <property type="term" value="F:5-amino-6-(5-phosphoribosylamino)uracil reductase activity"/>
    <property type="evidence" value="ECO:0007669"/>
    <property type="project" value="InterPro"/>
</dbReference>
<protein>
    <submittedName>
        <fullName evidence="2">Dihydrofolate reductase</fullName>
    </submittedName>
</protein>
<dbReference type="InterPro" id="IPR050765">
    <property type="entry name" value="Riboflavin_Biosynth_HTPR"/>
</dbReference>
<dbReference type="Pfam" id="PF01872">
    <property type="entry name" value="RibD_C"/>
    <property type="match status" value="1"/>
</dbReference>
<dbReference type="SUPFAM" id="SSF53597">
    <property type="entry name" value="Dihydrofolate reductase-like"/>
    <property type="match status" value="1"/>
</dbReference>
<dbReference type="PANTHER" id="PTHR38011">
    <property type="entry name" value="DIHYDROFOLATE REDUCTASE FAMILY PROTEIN (AFU_ORTHOLOGUE AFUA_8G06820)"/>
    <property type="match status" value="1"/>
</dbReference>
<accession>A0A7T2LN34</accession>
<dbReference type="InterPro" id="IPR024072">
    <property type="entry name" value="DHFR-like_dom_sf"/>
</dbReference>
<feature type="domain" description="Bacterial bifunctional deaminase-reductase C-terminal" evidence="1">
    <location>
        <begin position="2"/>
        <end position="185"/>
    </location>
</feature>
<gene>
    <name evidence="2" type="ORF">IC614_02295</name>
</gene>